<dbReference type="PANTHER" id="PTHR34980:SF2">
    <property type="entry name" value="INNER MEMBRANE PROTEIN YHAH-RELATED"/>
    <property type="match status" value="1"/>
</dbReference>
<dbReference type="InterPro" id="IPR008523">
    <property type="entry name" value="DUF805"/>
</dbReference>
<gene>
    <name evidence="2" type="ORF">ACG02S_10200</name>
</gene>
<dbReference type="EMBL" id="JBIGHY010000003">
    <property type="protein sequence ID" value="MFG6414271.1"/>
    <property type="molecule type" value="Genomic_DNA"/>
</dbReference>
<comment type="caution">
    <text evidence="2">The sequence shown here is derived from an EMBL/GenBank/DDBJ whole genome shotgun (WGS) entry which is preliminary data.</text>
</comment>
<keyword evidence="1" id="KW-1133">Transmembrane helix</keyword>
<keyword evidence="1" id="KW-0472">Membrane</keyword>
<sequence length="109" mass="12213">MTFQDSIRTCFSKYVDFSGRASRSEYWWFFLFVLLACMAAMFISDILYYLVSLGTLLPSLAAGARRLHDTGRSGWWQLLWLLPLIGAIILIVLLAQEGKADGDAPLSSS</sequence>
<dbReference type="PANTHER" id="PTHR34980">
    <property type="entry name" value="INNER MEMBRANE PROTEIN-RELATED-RELATED"/>
    <property type="match status" value="1"/>
</dbReference>
<dbReference type="Pfam" id="PF05656">
    <property type="entry name" value="DUF805"/>
    <property type="match status" value="1"/>
</dbReference>
<proteinExistence type="predicted"/>
<dbReference type="RefSeq" id="WP_394470348.1">
    <property type="nucleotide sequence ID" value="NZ_JBIGHY010000003.1"/>
</dbReference>
<evidence type="ECO:0000313" key="3">
    <source>
        <dbReference type="Proteomes" id="UP001606300"/>
    </source>
</evidence>
<feature type="transmembrane region" description="Helical" evidence="1">
    <location>
        <begin position="26"/>
        <end position="51"/>
    </location>
</feature>
<feature type="transmembrane region" description="Helical" evidence="1">
    <location>
        <begin position="75"/>
        <end position="95"/>
    </location>
</feature>
<reference evidence="2 3" key="1">
    <citation type="submission" date="2024-09" db="EMBL/GenBank/DDBJ databases">
        <title>Novel species of the genus Pelomonas and Roseateles isolated from streams.</title>
        <authorList>
            <person name="Lu H."/>
        </authorList>
    </citation>
    <scope>NUCLEOTIDE SEQUENCE [LARGE SCALE GENOMIC DNA]</scope>
    <source>
        <strain evidence="2 3">DC23W</strain>
    </source>
</reference>
<keyword evidence="1" id="KW-0812">Transmembrane</keyword>
<protein>
    <submittedName>
        <fullName evidence="2">DUF805 domain-containing protein</fullName>
    </submittedName>
</protein>
<keyword evidence="3" id="KW-1185">Reference proteome</keyword>
<evidence type="ECO:0000256" key="1">
    <source>
        <dbReference type="SAM" id="Phobius"/>
    </source>
</evidence>
<dbReference type="Proteomes" id="UP001606300">
    <property type="component" value="Unassembled WGS sequence"/>
</dbReference>
<evidence type="ECO:0000313" key="2">
    <source>
        <dbReference type="EMBL" id="MFG6414271.1"/>
    </source>
</evidence>
<name>A0ABW7EQG7_9BURK</name>
<accession>A0ABW7EQG7</accession>
<organism evidence="2 3">
    <name type="scientific">Pelomonas dachongensis</name>
    <dbReference type="NCBI Taxonomy" id="3299029"/>
    <lineage>
        <taxon>Bacteria</taxon>
        <taxon>Pseudomonadati</taxon>
        <taxon>Pseudomonadota</taxon>
        <taxon>Betaproteobacteria</taxon>
        <taxon>Burkholderiales</taxon>
        <taxon>Sphaerotilaceae</taxon>
        <taxon>Roseateles</taxon>
    </lineage>
</organism>